<gene>
    <name evidence="1" type="ORF">WMG39_29825</name>
</gene>
<sequence length="65" mass="7410">MFLFPKVRSPLLSESAIGFPMSNPCIAIALIVRKCDRLSHAESLHCDRPFPSTYPKSDRPFLFTR</sequence>
<reference evidence="1 2" key="1">
    <citation type="journal article" date="2020" name="Harmful Algae">
        <title>Molecular and morphological characterization of a novel dihydroanatoxin-a producing Microcoleus species (cyanobacteria) from the Russian River, California, USA.</title>
        <authorList>
            <person name="Conklin K.Y."/>
            <person name="Stancheva R."/>
            <person name="Otten T.G."/>
            <person name="Fadness R."/>
            <person name="Boyer G.L."/>
            <person name="Read B."/>
            <person name="Zhang X."/>
            <person name="Sheath R.G."/>
        </authorList>
    </citation>
    <scope>NUCLEOTIDE SEQUENCE [LARGE SCALE GENOMIC DNA]</scope>
    <source>
        <strain evidence="1 2">PTRS2</strain>
    </source>
</reference>
<accession>A0ABU8YX10</accession>
<evidence type="ECO:0000313" key="2">
    <source>
        <dbReference type="Proteomes" id="UP001384579"/>
    </source>
</evidence>
<feature type="non-terminal residue" evidence="1">
    <location>
        <position position="65"/>
    </location>
</feature>
<dbReference type="Proteomes" id="UP001384579">
    <property type="component" value="Unassembled WGS sequence"/>
</dbReference>
<name>A0ABU8YX10_9CYAN</name>
<protein>
    <submittedName>
        <fullName evidence="1">Uncharacterized protein</fullName>
    </submittedName>
</protein>
<evidence type="ECO:0000313" key="1">
    <source>
        <dbReference type="EMBL" id="MEK0189012.1"/>
    </source>
</evidence>
<dbReference type="EMBL" id="JBBLXS010000885">
    <property type="protein sequence ID" value="MEK0189012.1"/>
    <property type="molecule type" value="Genomic_DNA"/>
</dbReference>
<dbReference type="RefSeq" id="WP_340542352.1">
    <property type="nucleotide sequence ID" value="NZ_JBBLXS010000885.1"/>
</dbReference>
<proteinExistence type="predicted"/>
<organism evidence="1 2">
    <name type="scientific">Microcoleus anatoxicus PTRS2</name>
    <dbReference type="NCBI Taxonomy" id="2705321"/>
    <lineage>
        <taxon>Bacteria</taxon>
        <taxon>Bacillati</taxon>
        <taxon>Cyanobacteriota</taxon>
        <taxon>Cyanophyceae</taxon>
        <taxon>Oscillatoriophycideae</taxon>
        <taxon>Oscillatoriales</taxon>
        <taxon>Microcoleaceae</taxon>
        <taxon>Microcoleus</taxon>
        <taxon>Microcoleus anatoxicus</taxon>
    </lineage>
</organism>
<keyword evidence="2" id="KW-1185">Reference proteome</keyword>
<comment type="caution">
    <text evidence="1">The sequence shown here is derived from an EMBL/GenBank/DDBJ whole genome shotgun (WGS) entry which is preliminary data.</text>
</comment>